<evidence type="ECO:0000313" key="1">
    <source>
        <dbReference type="EMBL" id="OQS03952.1"/>
    </source>
</evidence>
<sequence length="111" mass="12949">MDNFVIDEQTLPERADSEMYSSLNSPTSNNCYGCRRHYKLWYKDENVKERYDQIVRAILRLANTNEISNNALLAQKACKYRNLLRSNSVNFDDPSLDVFESLGITWCKTTL</sequence>
<organism evidence="1 2">
    <name type="scientific">Thraustotheca clavata</name>
    <dbReference type="NCBI Taxonomy" id="74557"/>
    <lineage>
        <taxon>Eukaryota</taxon>
        <taxon>Sar</taxon>
        <taxon>Stramenopiles</taxon>
        <taxon>Oomycota</taxon>
        <taxon>Saprolegniomycetes</taxon>
        <taxon>Saprolegniales</taxon>
        <taxon>Achlyaceae</taxon>
        <taxon>Thraustotheca</taxon>
    </lineage>
</organism>
<gene>
    <name evidence="1" type="ORF">THRCLA_21019</name>
</gene>
<dbReference type="Proteomes" id="UP000243217">
    <property type="component" value="Unassembled WGS sequence"/>
</dbReference>
<dbReference type="OrthoDB" id="76256at2759"/>
<accession>A0A1W0A0Y4</accession>
<evidence type="ECO:0000313" key="2">
    <source>
        <dbReference type="Proteomes" id="UP000243217"/>
    </source>
</evidence>
<name>A0A1W0A0Y4_9STRA</name>
<protein>
    <submittedName>
        <fullName evidence="1">Uncharacterized protein</fullName>
    </submittedName>
</protein>
<proteinExistence type="predicted"/>
<dbReference type="AlphaFoldDB" id="A0A1W0A0Y4"/>
<keyword evidence="2" id="KW-1185">Reference proteome</keyword>
<dbReference type="EMBL" id="JNBS01000710">
    <property type="protein sequence ID" value="OQS03952.1"/>
    <property type="molecule type" value="Genomic_DNA"/>
</dbReference>
<reference evidence="1 2" key="1">
    <citation type="journal article" date="2014" name="Genome Biol. Evol.">
        <title>The secreted proteins of Achlya hypogyna and Thraustotheca clavata identify the ancestral oomycete secretome and reveal gene acquisitions by horizontal gene transfer.</title>
        <authorList>
            <person name="Misner I."/>
            <person name="Blouin N."/>
            <person name="Leonard G."/>
            <person name="Richards T.A."/>
            <person name="Lane C.E."/>
        </authorList>
    </citation>
    <scope>NUCLEOTIDE SEQUENCE [LARGE SCALE GENOMIC DNA]</scope>
    <source>
        <strain evidence="1 2">ATCC 34112</strain>
    </source>
</reference>
<comment type="caution">
    <text evidence="1">The sequence shown here is derived from an EMBL/GenBank/DDBJ whole genome shotgun (WGS) entry which is preliminary data.</text>
</comment>